<feature type="transmembrane region" description="Helical" evidence="7">
    <location>
        <begin position="109"/>
        <end position="127"/>
    </location>
</feature>
<feature type="transmembrane region" description="Helical" evidence="7">
    <location>
        <begin position="133"/>
        <end position="155"/>
    </location>
</feature>
<evidence type="ECO:0000256" key="3">
    <source>
        <dbReference type="ARBA" id="ARBA00022692"/>
    </source>
</evidence>
<dbReference type="KEGG" id="fvr:FVEG_04313"/>
<evidence type="ECO:0000256" key="6">
    <source>
        <dbReference type="ARBA" id="ARBA00023180"/>
    </source>
</evidence>
<dbReference type="InterPro" id="IPR011701">
    <property type="entry name" value="MFS"/>
</dbReference>
<name>W7MCG4_GIBM7</name>
<keyword evidence="5 7" id="KW-0472">Membrane</keyword>
<evidence type="ECO:0000256" key="4">
    <source>
        <dbReference type="ARBA" id="ARBA00022989"/>
    </source>
</evidence>
<dbReference type="InterPro" id="IPR036259">
    <property type="entry name" value="MFS_trans_sf"/>
</dbReference>
<gene>
    <name evidence="8" type="ORF">FVEG_04313</name>
</gene>
<evidence type="ECO:0000313" key="9">
    <source>
        <dbReference type="Proteomes" id="UP000009096"/>
    </source>
</evidence>
<dbReference type="SUPFAM" id="SSF103473">
    <property type="entry name" value="MFS general substrate transporter"/>
    <property type="match status" value="1"/>
</dbReference>
<keyword evidence="3 7" id="KW-0812">Transmembrane</keyword>
<dbReference type="GO" id="GO:0022857">
    <property type="term" value="F:transmembrane transporter activity"/>
    <property type="evidence" value="ECO:0007669"/>
    <property type="project" value="InterPro"/>
</dbReference>
<dbReference type="FunFam" id="1.20.1250.20:FF:000057">
    <property type="entry name" value="MFS general substrate transporter"/>
    <property type="match status" value="1"/>
</dbReference>
<protein>
    <recommendedName>
        <fullName evidence="10">Major facilitator superfamily (MFS) profile domain-containing protein</fullName>
    </recommendedName>
</protein>
<keyword evidence="2" id="KW-0813">Transport</keyword>
<dbReference type="PANTHER" id="PTHR43791">
    <property type="entry name" value="PERMEASE-RELATED"/>
    <property type="match status" value="1"/>
</dbReference>
<evidence type="ECO:0000256" key="7">
    <source>
        <dbReference type="SAM" id="Phobius"/>
    </source>
</evidence>
<keyword evidence="4 7" id="KW-1133">Transmembrane helix</keyword>
<evidence type="ECO:0008006" key="10">
    <source>
        <dbReference type="Google" id="ProtNLM"/>
    </source>
</evidence>
<feature type="transmembrane region" description="Helical" evidence="7">
    <location>
        <begin position="167"/>
        <end position="191"/>
    </location>
</feature>
<evidence type="ECO:0000256" key="5">
    <source>
        <dbReference type="ARBA" id="ARBA00023136"/>
    </source>
</evidence>
<dbReference type="Pfam" id="PF07690">
    <property type="entry name" value="MFS_1"/>
    <property type="match status" value="1"/>
</dbReference>
<evidence type="ECO:0000313" key="8">
    <source>
        <dbReference type="EMBL" id="EWG42537.1"/>
    </source>
</evidence>
<dbReference type="VEuPathDB" id="FungiDB:FVEG_04313"/>
<dbReference type="EMBL" id="CM000581">
    <property type="protein sequence ID" value="EWG42537.1"/>
    <property type="molecule type" value="Genomic_DNA"/>
</dbReference>
<dbReference type="GO" id="GO:0016020">
    <property type="term" value="C:membrane"/>
    <property type="evidence" value="ECO:0007669"/>
    <property type="project" value="UniProtKB-SubCell"/>
</dbReference>
<proteinExistence type="predicted"/>
<evidence type="ECO:0000256" key="2">
    <source>
        <dbReference type="ARBA" id="ARBA00022448"/>
    </source>
</evidence>
<feature type="transmembrane region" description="Helical" evidence="7">
    <location>
        <begin position="41"/>
        <end position="61"/>
    </location>
</feature>
<dbReference type="OrthoDB" id="19923at2759"/>
<dbReference type="AlphaFoldDB" id="W7MCG4"/>
<reference evidence="8 9" key="1">
    <citation type="journal article" date="2010" name="Nature">
        <title>Comparative genomics reveals mobile pathogenicity chromosomes in Fusarium.</title>
        <authorList>
            <person name="Ma L.J."/>
            <person name="van der Does H.C."/>
            <person name="Borkovich K.A."/>
            <person name="Coleman J.J."/>
            <person name="Daboussi M.J."/>
            <person name="Di Pietro A."/>
            <person name="Dufresne M."/>
            <person name="Freitag M."/>
            <person name="Grabherr M."/>
            <person name="Henrissat B."/>
            <person name="Houterman P.M."/>
            <person name="Kang S."/>
            <person name="Shim W.B."/>
            <person name="Woloshuk C."/>
            <person name="Xie X."/>
            <person name="Xu J.R."/>
            <person name="Antoniw J."/>
            <person name="Baker S.E."/>
            <person name="Bluhm B.H."/>
            <person name="Breakspear A."/>
            <person name="Brown D.W."/>
            <person name="Butchko R.A."/>
            <person name="Chapman S."/>
            <person name="Coulson R."/>
            <person name="Coutinho P.M."/>
            <person name="Danchin E.G."/>
            <person name="Diener A."/>
            <person name="Gale L.R."/>
            <person name="Gardiner D.M."/>
            <person name="Goff S."/>
            <person name="Hammond-Kosack K.E."/>
            <person name="Hilburn K."/>
            <person name="Hua-Van A."/>
            <person name="Jonkers W."/>
            <person name="Kazan K."/>
            <person name="Kodira C.D."/>
            <person name="Koehrsen M."/>
            <person name="Kumar L."/>
            <person name="Lee Y.H."/>
            <person name="Li L."/>
            <person name="Manners J.M."/>
            <person name="Miranda-Saavedra D."/>
            <person name="Mukherjee M."/>
            <person name="Park G."/>
            <person name="Park J."/>
            <person name="Park S.Y."/>
            <person name="Proctor R.H."/>
            <person name="Regev A."/>
            <person name="Ruiz-Roldan M.C."/>
            <person name="Sain D."/>
            <person name="Sakthikumar S."/>
            <person name="Sykes S."/>
            <person name="Schwartz D.C."/>
            <person name="Turgeon B.G."/>
            <person name="Wapinski I."/>
            <person name="Yoder O."/>
            <person name="Young S."/>
            <person name="Zeng Q."/>
            <person name="Zhou S."/>
            <person name="Galagan J."/>
            <person name="Cuomo C.A."/>
            <person name="Kistler H.C."/>
            <person name="Rep M."/>
        </authorList>
    </citation>
    <scope>NUCLEOTIDE SEQUENCE [LARGE SCALE GENOMIC DNA]</scope>
    <source>
        <strain evidence="9">M3125 / FGSC 7600</strain>
    </source>
</reference>
<dbReference type="Gene3D" id="1.20.1250.20">
    <property type="entry name" value="MFS general substrate transporter like domains"/>
    <property type="match status" value="1"/>
</dbReference>
<feature type="transmembrane region" description="Helical" evidence="7">
    <location>
        <begin position="256"/>
        <end position="281"/>
    </location>
</feature>
<feature type="transmembrane region" description="Helical" evidence="7">
    <location>
        <begin position="81"/>
        <end position="102"/>
    </location>
</feature>
<dbReference type="RefSeq" id="XP_018748728.1">
    <property type="nucleotide sequence ID" value="XM_018892103.1"/>
</dbReference>
<dbReference type="eggNOG" id="KOG2533">
    <property type="taxonomic scope" value="Eukaryota"/>
</dbReference>
<dbReference type="PANTHER" id="PTHR43791:SF52">
    <property type="entry name" value="TRANSPORTER, PUTATIVE (AFU_ORTHOLOGUE AFUA_1G11820)-RELATED"/>
    <property type="match status" value="1"/>
</dbReference>
<sequence>MDATNKTIEGETCHFEKAVTESGTAEIDHLQEKKLLRKIDLHLIPILSLLLLCAFVDRINIGNARIQVLETDLNMSGNDYNIVVFTFFITYILFEVPCNIILKKTKPSAFLSLIIVACGIITIGQGVTKSLGGLIACRVLIGLFEAGFVPGRVYLISMFYKRHELQWRINLFYTASILAGAFSGLLAYAIAHMSGVVGYSGWRWIFILEDWPQTARFLNDRERSQLLARVAEESPDATMNHWDKKTAQRVFGDIKIWLGALMYLGIVTTTYSTSFFIPTILRQLGWTSLRAQVMSIPIYIAAAVVTLTGDYRLNAPDEELNNLGDDHPSFRFTR</sequence>
<organism evidence="8 9">
    <name type="scientific">Gibberella moniliformis (strain M3125 / FGSC 7600)</name>
    <name type="common">Maize ear and stalk rot fungus</name>
    <name type="synonym">Fusarium verticillioides</name>
    <dbReference type="NCBI Taxonomy" id="334819"/>
    <lineage>
        <taxon>Eukaryota</taxon>
        <taxon>Fungi</taxon>
        <taxon>Dikarya</taxon>
        <taxon>Ascomycota</taxon>
        <taxon>Pezizomycotina</taxon>
        <taxon>Sordariomycetes</taxon>
        <taxon>Hypocreomycetidae</taxon>
        <taxon>Hypocreales</taxon>
        <taxon>Nectriaceae</taxon>
        <taxon>Fusarium</taxon>
        <taxon>Fusarium fujikuroi species complex</taxon>
    </lineage>
</organism>
<dbReference type="Proteomes" id="UP000009096">
    <property type="component" value="Chromosome 4"/>
</dbReference>
<dbReference type="EMBL" id="DS022246">
    <property type="protein sequence ID" value="EWG42537.1"/>
    <property type="molecule type" value="Genomic_DNA"/>
</dbReference>
<accession>W7MCG4</accession>
<dbReference type="GeneID" id="30062392"/>
<keyword evidence="6" id="KW-0325">Glycoprotein</keyword>
<evidence type="ECO:0000256" key="1">
    <source>
        <dbReference type="ARBA" id="ARBA00004141"/>
    </source>
</evidence>
<keyword evidence="9" id="KW-1185">Reference proteome</keyword>
<comment type="subcellular location">
    <subcellularLocation>
        <location evidence="1">Membrane</location>
        <topology evidence="1">Multi-pass membrane protein</topology>
    </subcellularLocation>
</comment>